<dbReference type="EMBL" id="JAFIQS010000001">
    <property type="protein sequence ID" value="KAG5173469.1"/>
    <property type="molecule type" value="Genomic_DNA"/>
</dbReference>
<evidence type="ECO:0000256" key="1">
    <source>
        <dbReference type="SAM" id="SignalP"/>
    </source>
</evidence>
<gene>
    <name evidence="2" type="ORF">JR316_000126</name>
</gene>
<evidence type="ECO:0000313" key="2">
    <source>
        <dbReference type="EMBL" id="KAG5173469.1"/>
    </source>
</evidence>
<reference evidence="2" key="1">
    <citation type="submission" date="2021-02" db="EMBL/GenBank/DDBJ databases">
        <title>Psilocybe cubensis genome.</title>
        <authorList>
            <person name="Mckernan K.J."/>
            <person name="Crawford S."/>
            <person name="Trippe A."/>
            <person name="Kane L.T."/>
            <person name="Mclaughlin S."/>
        </authorList>
    </citation>
    <scope>NUCLEOTIDE SEQUENCE [LARGE SCALE GENOMIC DNA]</scope>
    <source>
        <strain evidence="2">MGC-MH-2018</strain>
    </source>
</reference>
<name>A0A8H7Y8Y2_PSICU</name>
<accession>A0A8H7Y8Y2</accession>
<feature type="chain" id="PRO_5034758538" description="Secreted protein" evidence="1">
    <location>
        <begin position="18"/>
        <end position="84"/>
    </location>
</feature>
<dbReference type="AlphaFoldDB" id="A0A8H7Y8Y2"/>
<proteinExistence type="predicted"/>
<protein>
    <recommendedName>
        <fullName evidence="3">Secreted protein</fullName>
    </recommendedName>
</protein>
<evidence type="ECO:0008006" key="3">
    <source>
        <dbReference type="Google" id="ProtNLM"/>
    </source>
</evidence>
<feature type="signal peptide" evidence="1">
    <location>
        <begin position="1"/>
        <end position="17"/>
    </location>
</feature>
<sequence>MFSSVSFLLLTRIFALSCPIFEACVRRYTFAGASKERWSCDQSTACPRQLSLTRTRRILECIKNSTDTYVTTGRAIIVLISQEA</sequence>
<comment type="caution">
    <text evidence="2">The sequence shown here is derived from an EMBL/GenBank/DDBJ whole genome shotgun (WGS) entry which is preliminary data.</text>
</comment>
<organism evidence="2">
    <name type="scientific">Psilocybe cubensis</name>
    <name type="common">Psychedelic mushroom</name>
    <name type="synonym">Stropharia cubensis</name>
    <dbReference type="NCBI Taxonomy" id="181762"/>
    <lineage>
        <taxon>Eukaryota</taxon>
        <taxon>Fungi</taxon>
        <taxon>Dikarya</taxon>
        <taxon>Basidiomycota</taxon>
        <taxon>Agaricomycotina</taxon>
        <taxon>Agaricomycetes</taxon>
        <taxon>Agaricomycetidae</taxon>
        <taxon>Agaricales</taxon>
        <taxon>Agaricineae</taxon>
        <taxon>Strophariaceae</taxon>
        <taxon>Psilocybe</taxon>
    </lineage>
</organism>
<keyword evidence="1" id="KW-0732">Signal</keyword>